<evidence type="ECO:0000313" key="1">
    <source>
        <dbReference type="EMBL" id="OZG51723.1"/>
    </source>
</evidence>
<keyword evidence="2" id="KW-1185">Reference proteome</keyword>
<dbReference type="RefSeq" id="WP_094660633.1">
    <property type="nucleotide sequence ID" value="NZ_MWWR01000006.1"/>
</dbReference>
<name>A0A261EY10_9BIFI</name>
<dbReference type="AlphaFoldDB" id="A0A261EY10"/>
<accession>A0A261EY10</accession>
<reference evidence="1 2" key="1">
    <citation type="journal article" date="2017" name="BMC Genomics">
        <title>Comparative genomic and phylogenomic analyses of the Bifidobacteriaceae family.</title>
        <authorList>
            <person name="Lugli G.A."/>
            <person name="Milani C."/>
            <person name="Turroni F."/>
            <person name="Duranti S."/>
            <person name="Mancabelli L."/>
            <person name="Mangifesta M."/>
            <person name="Ferrario C."/>
            <person name="Modesto M."/>
            <person name="Mattarelli P."/>
            <person name="Jiri K."/>
            <person name="van Sinderen D."/>
            <person name="Ventura M."/>
        </authorList>
    </citation>
    <scope>NUCLEOTIDE SEQUENCE [LARGE SCALE GENOMIC DNA]</scope>
    <source>
        <strain evidence="1 2">DSM 24742</strain>
    </source>
</reference>
<dbReference type="EMBL" id="MWWR01000006">
    <property type="protein sequence ID" value="OZG51723.1"/>
    <property type="molecule type" value="Genomic_DNA"/>
</dbReference>
<comment type="caution">
    <text evidence="1">The sequence shown here is derived from an EMBL/GenBank/DDBJ whole genome shotgun (WGS) entry which is preliminary data.</text>
</comment>
<protein>
    <submittedName>
        <fullName evidence="1">Phage major tail protein</fullName>
    </submittedName>
</protein>
<proteinExistence type="predicted"/>
<sequence>MSNVAIGKPKKVSGVVYVAPKGTTLPTDATAALDPAFVTLGMLSDDGIENEPSIDTTDVTEMGGTNALTVVSGYSETLAFTMIETTAAGMKLLYGDSSVTGTDSTTLTVKHTQPDSTGKVIVCEILMAGWNHVKRLVVPDATVSDRDSITYAASDAVGYGVTLACNADADGVTMTEYVAPITSTTSTSAGK</sequence>
<dbReference type="InterPro" id="IPR058154">
    <property type="entry name" value="Bxb1_TTP-like"/>
</dbReference>
<dbReference type="OrthoDB" id="2184509at2"/>
<dbReference type="Pfam" id="PF25681">
    <property type="entry name" value="Phage_TTP_17"/>
    <property type="match status" value="1"/>
</dbReference>
<evidence type="ECO:0000313" key="2">
    <source>
        <dbReference type="Proteomes" id="UP000216725"/>
    </source>
</evidence>
<organism evidence="1 2">
    <name type="scientific">Pseudoscardovia radai</name>
    <dbReference type="NCBI Taxonomy" id="987066"/>
    <lineage>
        <taxon>Bacteria</taxon>
        <taxon>Bacillati</taxon>
        <taxon>Actinomycetota</taxon>
        <taxon>Actinomycetes</taxon>
        <taxon>Bifidobacteriales</taxon>
        <taxon>Bifidobacteriaceae</taxon>
        <taxon>Pseudoscardovia</taxon>
    </lineage>
</organism>
<dbReference type="Proteomes" id="UP000216725">
    <property type="component" value="Unassembled WGS sequence"/>
</dbReference>
<gene>
    <name evidence="1" type="ORF">PSRA_0803</name>
</gene>